<sequence length="118" mass="13797">MSYEQERSSQNRDAARRTTIHSKKDYKPRANNFQNKPRPPAKPTHEDILKDAMDTNKPILLFFHETDKWRGKILRMDKFTITIAVEDDAGVKMDTPDWTIYKHAIRGFAVLENLPVLN</sequence>
<feature type="region of interest" description="Disordered" evidence="1">
    <location>
        <begin position="1"/>
        <end position="46"/>
    </location>
</feature>
<evidence type="ECO:0000256" key="1">
    <source>
        <dbReference type="SAM" id="MobiDB-lite"/>
    </source>
</evidence>
<gene>
    <name evidence="4" type="ORF">UFOVP220_106</name>
    <name evidence="2" type="ORF">UFOVP26_120</name>
    <name evidence="3" type="ORF">UFOVP44_115</name>
</gene>
<evidence type="ECO:0000313" key="4">
    <source>
        <dbReference type="EMBL" id="CAB5219596.1"/>
    </source>
</evidence>
<dbReference type="EMBL" id="LR798268">
    <property type="protein sequence ID" value="CAB5219596.1"/>
    <property type="molecule type" value="Genomic_DNA"/>
</dbReference>
<name>A0A6J7WNV6_9CAUD</name>
<reference evidence="4" key="1">
    <citation type="submission" date="2020-05" db="EMBL/GenBank/DDBJ databases">
        <authorList>
            <person name="Chiriac C."/>
            <person name="Salcher M."/>
            <person name="Ghai R."/>
            <person name="Kavagutti S V."/>
        </authorList>
    </citation>
    <scope>NUCLEOTIDE SEQUENCE</scope>
</reference>
<dbReference type="Gene3D" id="2.30.30.100">
    <property type="match status" value="1"/>
</dbReference>
<evidence type="ECO:0000313" key="2">
    <source>
        <dbReference type="EMBL" id="CAB4122197.1"/>
    </source>
</evidence>
<protein>
    <submittedName>
        <fullName evidence="4">Uncharacterized protein</fullName>
    </submittedName>
</protein>
<dbReference type="EMBL" id="LR796176">
    <property type="protein sequence ID" value="CAB4123992.1"/>
    <property type="molecule type" value="Genomic_DNA"/>
</dbReference>
<organism evidence="4">
    <name type="scientific">uncultured Caudovirales phage</name>
    <dbReference type="NCBI Taxonomy" id="2100421"/>
    <lineage>
        <taxon>Viruses</taxon>
        <taxon>Duplodnaviria</taxon>
        <taxon>Heunggongvirae</taxon>
        <taxon>Uroviricota</taxon>
        <taxon>Caudoviricetes</taxon>
        <taxon>Peduoviridae</taxon>
        <taxon>Maltschvirus</taxon>
        <taxon>Maltschvirus maltsch</taxon>
    </lineage>
</organism>
<evidence type="ECO:0000313" key="3">
    <source>
        <dbReference type="EMBL" id="CAB4123992.1"/>
    </source>
</evidence>
<feature type="compositionally biased region" description="Basic and acidic residues" evidence="1">
    <location>
        <begin position="1"/>
        <end position="28"/>
    </location>
</feature>
<proteinExistence type="predicted"/>
<accession>A0A6J7WNV6</accession>
<dbReference type="EMBL" id="LR796152">
    <property type="protein sequence ID" value="CAB4122197.1"/>
    <property type="molecule type" value="Genomic_DNA"/>
</dbReference>